<dbReference type="PANTHER" id="PTHR21310">
    <property type="entry name" value="AMINOGLYCOSIDE PHOSPHOTRANSFERASE-RELATED-RELATED"/>
    <property type="match status" value="1"/>
</dbReference>
<comment type="caution">
    <text evidence="2">The sequence shown here is derived from an EMBL/GenBank/DDBJ whole genome shotgun (WGS) entry which is preliminary data.</text>
</comment>
<sequence length="650" mass="74781">MATIQTKPRSGQPLDPPHYTELINRYLDSGHSIYITTENFTVARGQMLANTSRAIVSLMRVPFSPYFDTKFILKWFRTAGFAQAPVEQAEVEAGSLHHAAEAFRRNNNFSRAPRVYAIRANENYIAQECIPGRGFRDGYPEWWPKERLIRFVRQVAVARLALLSQVENQLGVPRHSPDGRRVGPFCSNVWWEGSQHRFWNEINRGPFPNRHEQILASLRRDLLITRWRRDRHDILPDHYHFHRWEDAISYLETTIRNIDQVPRPTNQELFSLNHGDLRDGFNVMMRGSKLVGIIDWEAAAYDHLSLCIMDLSDPTDYNPREWRAHAGPNGENFHVLPYRLETENMEGRMEHLTTVGAERKPFPDWELIENNGGPLGEEDFYGDDYPEDISSADDESIIDAAEMHCDSDAEAEESCVLPEDPGNRHPGENQRRGLAPYELLEDWYYEPVYALMREFIHRQRGAGLGPNGEWGRLPEAYSRPLAEWEDTLYYRVTQRFFDGYHRQLIDEDRVDAEPRLAKGPRAKKSKKQPRQRRVPTLMDGWRDAAAAGTEIPPESPESSGDSWAKDRVPRRIRPSPPPKPRRVGPNPDPIPVSTLQKEQALKRAKQRGKADPPPVKLPPAGARVRGVRDRIAAKVMEKLRDRLGRGADVL</sequence>
<feature type="compositionally biased region" description="Basic and acidic residues" evidence="1">
    <location>
        <begin position="421"/>
        <end position="430"/>
    </location>
</feature>
<dbReference type="InterPro" id="IPR051678">
    <property type="entry name" value="AGP_Transferase"/>
</dbReference>
<reference evidence="2 3" key="1">
    <citation type="submission" date="2017-04" db="EMBL/GenBank/DDBJ databases">
        <title>Draft genome sequence of Tuber borchii Vittad., a whitish edible truffle.</title>
        <authorList>
            <consortium name="DOE Joint Genome Institute"/>
            <person name="Murat C."/>
            <person name="Kuo A."/>
            <person name="Barry K.W."/>
            <person name="Clum A."/>
            <person name="Dockter R.B."/>
            <person name="Fauchery L."/>
            <person name="Iotti M."/>
            <person name="Kohler A."/>
            <person name="Labutti K."/>
            <person name="Lindquist E.A."/>
            <person name="Lipzen A."/>
            <person name="Ohm R.A."/>
            <person name="Wang M."/>
            <person name="Grigoriev I.V."/>
            <person name="Zambonelli A."/>
            <person name="Martin F.M."/>
        </authorList>
    </citation>
    <scope>NUCLEOTIDE SEQUENCE [LARGE SCALE GENOMIC DNA]</scope>
    <source>
        <strain evidence="2 3">Tbo3840</strain>
    </source>
</reference>
<keyword evidence="3" id="KW-1185">Reference proteome</keyword>
<dbReference type="OrthoDB" id="8300194at2759"/>
<feature type="region of interest" description="Disordered" evidence="1">
    <location>
        <begin position="511"/>
        <end position="624"/>
    </location>
</feature>
<feature type="region of interest" description="Disordered" evidence="1">
    <location>
        <begin position="410"/>
        <end position="430"/>
    </location>
</feature>
<evidence type="ECO:0000313" key="2">
    <source>
        <dbReference type="EMBL" id="PUU83428.1"/>
    </source>
</evidence>
<protein>
    <submittedName>
        <fullName evidence="2">Uncharacterized protein</fullName>
    </submittedName>
</protein>
<dbReference type="EMBL" id="NESQ01000012">
    <property type="protein sequence ID" value="PUU83428.1"/>
    <property type="molecule type" value="Genomic_DNA"/>
</dbReference>
<dbReference type="InterPro" id="IPR011009">
    <property type="entry name" value="Kinase-like_dom_sf"/>
</dbReference>
<dbReference type="Proteomes" id="UP000244722">
    <property type="component" value="Unassembled WGS sequence"/>
</dbReference>
<dbReference type="SUPFAM" id="SSF56112">
    <property type="entry name" value="Protein kinase-like (PK-like)"/>
    <property type="match status" value="1"/>
</dbReference>
<feature type="compositionally biased region" description="Basic residues" evidence="1">
    <location>
        <begin position="518"/>
        <end position="533"/>
    </location>
</feature>
<evidence type="ECO:0000313" key="3">
    <source>
        <dbReference type="Proteomes" id="UP000244722"/>
    </source>
</evidence>
<dbReference type="STRING" id="42251.A0A2T7A6T3"/>
<dbReference type="AlphaFoldDB" id="A0A2T7A6T3"/>
<proteinExistence type="predicted"/>
<accession>A0A2T7A6T3</accession>
<gene>
    <name evidence="2" type="ORF">B9Z19DRAFT_1039085</name>
</gene>
<organism evidence="2 3">
    <name type="scientific">Tuber borchii</name>
    <name type="common">White truffle</name>
    <dbReference type="NCBI Taxonomy" id="42251"/>
    <lineage>
        <taxon>Eukaryota</taxon>
        <taxon>Fungi</taxon>
        <taxon>Dikarya</taxon>
        <taxon>Ascomycota</taxon>
        <taxon>Pezizomycotina</taxon>
        <taxon>Pezizomycetes</taxon>
        <taxon>Pezizales</taxon>
        <taxon>Tuberaceae</taxon>
        <taxon>Tuber</taxon>
    </lineage>
</organism>
<name>A0A2T7A6T3_TUBBO</name>
<evidence type="ECO:0000256" key="1">
    <source>
        <dbReference type="SAM" id="MobiDB-lite"/>
    </source>
</evidence>